<feature type="compositionally biased region" description="Basic and acidic residues" evidence="1">
    <location>
        <begin position="187"/>
        <end position="197"/>
    </location>
</feature>
<sequence>MASSSVASSPVLFDSPPPGLKPAPLRIPDRKSKGSDDANEQEFWGTQRRVTSSKLDSLVSKFEILDAVNNADEEVPWLPQHPKNKADAKSDPHYLPPPEASTMPRRALDHATSSHEKTSTAEDSSDISPLATRPGIPIRRSNLAPIADSKIATDINDPAPATPPKQTCDLAESEKSSMVRTSQPRRSQADKRSHEKSAVSPESKQSG</sequence>
<feature type="compositionally biased region" description="Basic and acidic residues" evidence="1">
    <location>
        <begin position="106"/>
        <end position="120"/>
    </location>
</feature>
<dbReference type="Proteomes" id="UP001444661">
    <property type="component" value="Unassembled WGS sequence"/>
</dbReference>
<evidence type="ECO:0000313" key="3">
    <source>
        <dbReference type="Proteomes" id="UP001444661"/>
    </source>
</evidence>
<feature type="region of interest" description="Disordered" evidence="1">
    <location>
        <begin position="1"/>
        <end position="49"/>
    </location>
</feature>
<accession>A0ABR1RYH9</accession>
<feature type="compositionally biased region" description="Basic and acidic residues" evidence="1">
    <location>
        <begin position="27"/>
        <end position="36"/>
    </location>
</feature>
<reference evidence="2 3" key="1">
    <citation type="submission" date="2023-01" db="EMBL/GenBank/DDBJ databases">
        <title>Analysis of 21 Apiospora genomes using comparative genomics revels a genus with tremendous synthesis potential of carbohydrate active enzymes and secondary metabolites.</title>
        <authorList>
            <person name="Sorensen T."/>
        </authorList>
    </citation>
    <scope>NUCLEOTIDE SEQUENCE [LARGE SCALE GENOMIC DNA]</scope>
    <source>
        <strain evidence="2 3">CBS 33761</strain>
    </source>
</reference>
<organism evidence="2 3">
    <name type="scientific">Apiospora rasikravindrae</name>
    <dbReference type="NCBI Taxonomy" id="990691"/>
    <lineage>
        <taxon>Eukaryota</taxon>
        <taxon>Fungi</taxon>
        <taxon>Dikarya</taxon>
        <taxon>Ascomycota</taxon>
        <taxon>Pezizomycotina</taxon>
        <taxon>Sordariomycetes</taxon>
        <taxon>Xylariomycetidae</taxon>
        <taxon>Amphisphaeriales</taxon>
        <taxon>Apiosporaceae</taxon>
        <taxon>Apiospora</taxon>
    </lineage>
</organism>
<name>A0ABR1RYH9_9PEZI</name>
<comment type="caution">
    <text evidence="2">The sequence shown here is derived from an EMBL/GenBank/DDBJ whole genome shotgun (WGS) entry which is preliminary data.</text>
</comment>
<evidence type="ECO:0000256" key="1">
    <source>
        <dbReference type="SAM" id="MobiDB-lite"/>
    </source>
</evidence>
<protein>
    <submittedName>
        <fullName evidence="2">Uncharacterized protein</fullName>
    </submittedName>
</protein>
<evidence type="ECO:0000313" key="2">
    <source>
        <dbReference type="EMBL" id="KAK8022249.1"/>
    </source>
</evidence>
<proteinExistence type="predicted"/>
<gene>
    <name evidence="2" type="ORF">PG993_013016</name>
</gene>
<dbReference type="EMBL" id="JAQQWK010000012">
    <property type="protein sequence ID" value="KAK8022249.1"/>
    <property type="molecule type" value="Genomic_DNA"/>
</dbReference>
<feature type="region of interest" description="Disordered" evidence="1">
    <location>
        <begin position="71"/>
        <end position="207"/>
    </location>
</feature>
<keyword evidence="3" id="KW-1185">Reference proteome</keyword>